<comment type="similarity">
    <text evidence="1">Belongs to the aldose epimerase family.</text>
</comment>
<evidence type="ECO:0008006" key="7">
    <source>
        <dbReference type="Google" id="ProtNLM"/>
    </source>
</evidence>
<name>A0AAN6FJK1_9PEZI</name>
<keyword evidence="2" id="KW-0413">Isomerase</keyword>
<accession>A0AAN6FJK1</accession>
<dbReference type="InterPro" id="IPR008183">
    <property type="entry name" value="Aldose_1/G6P_1-epimerase"/>
</dbReference>
<comment type="caution">
    <text evidence="5">The sequence shown here is derived from an EMBL/GenBank/DDBJ whole genome shotgun (WGS) entry which is preliminary data.</text>
</comment>
<dbReference type="GO" id="GO:0004034">
    <property type="term" value="F:aldose 1-epimerase activity"/>
    <property type="evidence" value="ECO:0007669"/>
    <property type="project" value="TreeGrafter"/>
</dbReference>
<dbReference type="GO" id="GO:0030246">
    <property type="term" value="F:carbohydrate binding"/>
    <property type="evidence" value="ECO:0007669"/>
    <property type="project" value="InterPro"/>
</dbReference>
<protein>
    <recommendedName>
        <fullName evidence="7">Aldose 1-epimerase</fullName>
    </recommendedName>
</protein>
<organism evidence="5 6">
    <name type="scientific">Friedmanniomyces endolithicus</name>
    <dbReference type="NCBI Taxonomy" id="329885"/>
    <lineage>
        <taxon>Eukaryota</taxon>
        <taxon>Fungi</taxon>
        <taxon>Dikarya</taxon>
        <taxon>Ascomycota</taxon>
        <taxon>Pezizomycotina</taxon>
        <taxon>Dothideomycetes</taxon>
        <taxon>Dothideomycetidae</taxon>
        <taxon>Mycosphaerellales</taxon>
        <taxon>Teratosphaeriaceae</taxon>
        <taxon>Friedmanniomyces</taxon>
    </lineage>
</organism>
<dbReference type="InterPro" id="IPR014718">
    <property type="entry name" value="GH-type_carb-bd"/>
</dbReference>
<dbReference type="InterPro" id="IPR011013">
    <property type="entry name" value="Gal_mutarotase_sf_dom"/>
</dbReference>
<evidence type="ECO:0000313" key="6">
    <source>
        <dbReference type="Proteomes" id="UP001168146"/>
    </source>
</evidence>
<dbReference type="AlphaFoldDB" id="A0AAN6FJK1"/>
<evidence type="ECO:0000256" key="2">
    <source>
        <dbReference type="ARBA" id="ARBA00023235"/>
    </source>
</evidence>
<dbReference type="FunFam" id="2.70.98.10:FF:000014">
    <property type="entry name" value="Aldose 1-epimerase, putative"/>
    <property type="match status" value="1"/>
</dbReference>
<dbReference type="Gene3D" id="2.70.98.10">
    <property type="match status" value="1"/>
</dbReference>
<dbReference type="Proteomes" id="UP001168146">
    <property type="component" value="Unassembled WGS sequence"/>
</dbReference>
<dbReference type="CDD" id="cd09019">
    <property type="entry name" value="galactose_mutarotase_like"/>
    <property type="match status" value="1"/>
</dbReference>
<dbReference type="PANTHER" id="PTHR10091:SF6">
    <property type="entry name" value="1-EPIMERASE, PUTATIVE (AFU_ORTHOLOGUE AFUA_3G13240)-RELATED"/>
    <property type="match status" value="1"/>
</dbReference>
<sequence>MSLKNLAAVAALPLLVLSQSAALSSYGALPSIITGNGSAVRPDGKYVISSEGITGHFIPYGASISNLFIQDVHGVERDIVLGFDNATYYSESRLHPHLNGVPGRYANRIKNSTFEIDGVTYHTDPNDNNKNDTLHGGSNGWDYRNWTVEAHTTDSITFSLVDPDGSLGMGFPGEVLAYITYTLTPYQWHLRMTALSTTKKTPIMLSSHTYWNLDGFQNPTTPLALNYSLFLPYAGLQTEIDNIEVPTGNLLGNKQGSVNDWWSAPKQLGANITSPASLGNCGYNCTGYDNCYILNRAAQGPFNWHQTPVATLASPFSGIQVEVYTDQDAFQIYTCNNLNGFPSPPLDPHPFAPLTTRTGTLALKETQGFFNDSSRPRVAEKYGCVVMEVEDWIDGINHPEWGRDGRQVFGPGDGPYVLEARYEFSLNRSLAATFDSTA</sequence>
<evidence type="ECO:0000313" key="5">
    <source>
        <dbReference type="EMBL" id="KAK0319610.1"/>
    </source>
</evidence>
<dbReference type="PANTHER" id="PTHR10091">
    <property type="entry name" value="ALDOSE-1-EPIMERASE"/>
    <property type="match status" value="1"/>
</dbReference>
<feature type="chain" id="PRO_5043007774" description="Aldose 1-epimerase" evidence="4">
    <location>
        <begin position="23"/>
        <end position="438"/>
    </location>
</feature>
<keyword evidence="3" id="KW-0119">Carbohydrate metabolism</keyword>
<feature type="signal peptide" evidence="4">
    <location>
        <begin position="1"/>
        <end position="22"/>
    </location>
</feature>
<dbReference type="SUPFAM" id="SSF74650">
    <property type="entry name" value="Galactose mutarotase-like"/>
    <property type="match status" value="1"/>
</dbReference>
<dbReference type="Pfam" id="PF01263">
    <property type="entry name" value="Aldose_epim"/>
    <property type="match status" value="1"/>
</dbReference>
<dbReference type="GO" id="GO:0006006">
    <property type="term" value="P:glucose metabolic process"/>
    <property type="evidence" value="ECO:0007669"/>
    <property type="project" value="TreeGrafter"/>
</dbReference>
<dbReference type="InterPro" id="IPR047215">
    <property type="entry name" value="Galactose_mutarotase-like"/>
</dbReference>
<evidence type="ECO:0000256" key="4">
    <source>
        <dbReference type="SAM" id="SignalP"/>
    </source>
</evidence>
<dbReference type="GO" id="GO:0033499">
    <property type="term" value="P:galactose catabolic process via UDP-galactose, Leloir pathway"/>
    <property type="evidence" value="ECO:0007669"/>
    <property type="project" value="TreeGrafter"/>
</dbReference>
<keyword evidence="4" id="KW-0732">Signal</keyword>
<evidence type="ECO:0000256" key="1">
    <source>
        <dbReference type="ARBA" id="ARBA00006206"/>
    </source>
</evidence>
<evidence type="ECO:0000256" key="3">
    <source>
        <dbReference type="ARBA" id="ARBA00023277"/>
    </source>
</evidence>
<proteinExistence type="inferred from homology"/>
<reference evidence="5" key="1">
    <citation type="submission" date="2021-12" db="EMBL/GenBank/DDBJ databases">
        <title>Black yeast isolated from Biological Soil Crust.</title>
        <authorList>
            <person name="Kurbessoian T."/>
        </authorList>
    </citation>
    <scope>NUCLEOTIDE SEQUENCE</scope>
    <source>
        <strain evidence="5">CCFEE 5208</strain>
    </source>
</reference>
<gene>
    <name evidence="5" type="ORF">LTR82_009315</name>
</gene>
<dbReference type="EMBL" id="JASUXU010000029">
    <property type="protein sequence ID" value="KAK0319610.1"/>
    <property type="molecule type" value="Genomic_DNA"/>
</dbReference>